<dbReference type="Proteomes" id="UP000533639">
    <property type="component" value="Unassembled WGS sequence"/>
</dbReference>
<sequence>MTKFSKTVLTDTLLLSSLYTYADEEKGDYILMIDTGNGKVESFILDGAENASFTICDENHNLIYSGEPEINKFEISKTISLQGYPSGIYFLEIIENGKVAKHQIKVTAKKEKTLQLDESVNQIPAFSL</sequence>
<name>A0A9N8J3P8_9FLAO</name>
<proteinExistence type="predicted"/>
<organism evidence="1 2">
    <name type="scientific">Flavobacterium panici</name>
    <dbReference type="NCBI Taxonomy" id="2654843"/>
    <lineage>
        <taxon>Bacteria</taxon>
        <taxon>Pseudomonadati</taxon>
        <taxon>Bacteroidota</taxon>
        <taxon>Flavobacteriia</taxon>
        <taxon>Flavobacteriales</taxon>
        <taxon>Flavobacteriaceae</taxon>
        <taxon>Flavobacterium</taxon>
    </lineage>
</organism>
<dbReference type="AlphaFoldDB" id="A0A9N8J3P8"/>
<dbReference type="EMBL" id="CAIJDE010000043">
    <property type="protein sequence ID" value="CAC9974637.1"/>
    <property type="molecule type" value="Genomic_DNA"/>
</dbReference>
<accession>A0A9N8J3P8</accession>
<evidence type="ECO:0000313" key="1">
    <source>
        <dbReference type="EMBL" id="CAC9974637.1"/>
    </source>
</evidence>
<comment type="caution">
    <text evidence="1">The sequence shown here is derived from an EMBL/GenBank/DDBJ whole genome shotgun (WGS) entry which is preliminary data.</text>
</comment>
<gene>
    <name evidence="1" type="ORF">FLAPXU55_02334</name>
</gene>
<dbReference type="RefSeq" id="WP_180857806.1">
    <property type="nucleotide sequence ID" value="NZ_CAIJDE010000043.1"/>
</dbReference>
<reference evidence="1 2" key="1">
    <citation type="submission" date="2020-06" db="EMBL/GenBank/DDBJ databases">
        <authorList>
            <person name="Criscuolo A."/>
        </authorList>
    </citation>
    <scope>NUCLEOTIDE SEQUENCE [LARGE SCALE GENOMIC DNA]</scope>
    <source>
        <strain evidence="1">PXU-55</strain>
    </source>
</reference>
<protein>
    <submittedName>
        <fullName evidence="1">Secretion protein</fullName>
    </submittedName>
</protein>
<evidence type="ECO:0000313" key="2">
    <source>
        <dbReference type="Proteomes" id="UP000533639"/>
    </source>
</evidence>
<keyword evidence="2" id="KW-1185">Reference proteome</keyword>